<dbReference type="HAMAP" id="MF_00418">
    <property type="entry name" value="DapA"/>
    <property type="match status" value="1"/>
</dbReference>
<protein>
    <recommendedName>
        <fullName evidence="4 12">4-hydroxy-tetrahydrodipicolinate synthase</fullName>
        <shortName evidence="12">HTPA synthase</shortName>
        <ecNumber evidence="4 12">4.3.3.7</ecNumber>
    </recommendedName>
</protein>
<keyword evidence="5 12" id="KW-0963">Cytoplasm</keyword>
<comment type="subunit">
    <text evidence="12">Homotetramer; dimer of dimers.</text>
</comment>
<evidence type="ECO:0000256" key="14">
    <source>
        <dbReference type="PIRSR" id="PIRSR001365-1"/>
    </source>
</evidence>
<evidence type="ECO:0000256" key="1">
    <source>
        <dbReference type="ARBA" id="ARBA00003294"/>
    </source>
</evidence>
<evidence type="ECO:0000256" key="3">
    <source>
        <dbReference type="ARBA" id="ARBA00007592"/>
    </source>
</evidence>
<dbReference type="OrthoDB" id="9782828at2"/>
<comment type="caution">
    <text evidence="12">Was originally thought to be a dihydrodipicolinate synthase (DHDPS), catalyzing the condensation of (S)-aspartate-beta-semialdehyde [(S)-ASA] and pyruvate to dihydrodipicolinate (DHDP). However, it was shown in E.coli that the product of the enzymatic reaction is not dihydrodipicolinate but in fact (4S)-4-hydroxy-2,3,4,5-tetrahydro-(2S)-dipicolinic acid (HTPA), and that the consecutive dehydration reaction leading to DHDP is not spontaneous but catalyzed by DapB.</text>
</comment>
<feature type="binding site" evidence="12 15">
    <location>
        <position position="52"/>
    </location>
    <ligand>
        <name>pyruvate</name>
        <dbReference type="ChEBI" id="CHEBI:15361"/>
    </ligand>
</feature>
<comment type="similarity">
    <text evidence="3 12 13">Belongs to the DapA family.</text>
</comment>
<keyword evidence="8 12" id="KW-0457">Lysine biosynthesis</keyword>
<keyword evidence="7 12" id="KW-0220">Diaminopimelate biosynthesis</keyword>
<dbReference type="InterPro" id="IPR002220">
    <property type="entry name" value="DapA-like"/>
</dbReference>
<comment type="function">
    <text evidence="1 12">Catalyzes the condensation of (S)-aspartate-beta-semialdehyde [(S)-ASA] and pyruvate to 4-hydroxy-tetrahydrodipicolinate (HTPA).</text>
</comment>
<dbReference type="PANTHER" id="PTHR12128:SF66">
    <property type="entry name" value="4-HYDROXY-2-OXOGLUTARATE ALDOLASE, MITOCHONDRIAL"/>
    <property type="match status" value="1"/>
</dbReference>
<dbReference type="STRING" id="100225.SAMN05421595_2542"/>
<dbReference type="GO" id="GO:0005829">
    <property type="term" value="C:cytosol"/>
    <property type="evidence" value="ECO:0007669"/>
    <property type="project" value="TreeGrafter"/>
</dbReference>
<evidence type="ECO:0000256" key="2">
    <source>
        <dbReference type="ARBA" id="ARBA00005120"/>
    </source>
</evidence>
<gene>
    <name evidence="12 16" type="primary">dapA</name>
    <name evidence="16" type="ORF">AUCHE_22_00040</name>
</gene>
<evidence type="ECO:0000313" key="17">
    <source>
        <dbReference type="Proteomes" id="UP000008495"/>
    </source>
</evidence>
<evidence type="ECO:0000256" key="5">
    <source>
        <dbReference type="ARBA" id="ARBA00022490"/>
    </source>
</evidence>
<evidence type="ECO:0000256" key="4">
    <source>
        <dbReference type="ARBA" id="ARBA00012086"/>
    </source>
</evidence>
<evidence type="ECO:0000256" key="8">
    <source>
        <dbReference type="ARBA" id="ARBA00023154"/>
    </source>
</evidence>
<dbReference type="CDD" id="cd00950">
    <property type="entry name" value="DHDPS"/>
    <property type="match status" value="1"/>
</dbReference>
<dbReference type="PANTHER" id="PTHR12128">
    <property type="entry name" value="DIHYDRODIPICOLINATE SYNTHASE"/>
    <property type="match status" value="1"/>
</dbReference>
<evidence type="ECO:0000256" key="7">
    <source>
        <dbReference type="ARBA" id="ARBA00022915"/>
    </source>
</evidence>
<dbReference type="AlphaFoldDB" id="K6VR55"/>
<dbReference type="Proteomes" id="UP000008495">
    <property type="component" value="Unassembled WGS sequence"/>
</dbReference>
<evidence type="ECO:0000256" key="11">
    <source>
        <dbReference type="ARBA" id="ARBA00047836"/>
    </source>
</evidence>
<dbReference type="InterPro" id="IPR013785">
    <property type="entry name" value="Aldolase_TIM"/>
</dbReference>
<comment type="pathway">
    <text evidence="2 12">Amino-acid biosynthesis; L-lysine biosynthesis via DAP pathway; (S)-tetrahydrodipicolinate from L-aspartate: step 3/4.</text>
</comment>
<evidence type="ECO:0000256" key="15">
    <source>
        <dbReference type="PIRSR" id="PIRSR001365-2"/>
    </source>
</evidence>
<dbReference type="GO" id="GO:0019877">
    <property type="term" value="P:diaminopimelate biosynthetic process"/>
    <property type="evidence" value="ECO:0007669"/>
    <property type="project" value="UniProtKB-UniRule"/>
</dbReference>
<comment type="catalytic activity">
    <reaction evidence="11 12">
        <text>L-aspartate 4-semialdehyde + pyruvate = (2S,4S)-4-hydroxy-2,3,4,5-tetrahydrodipicolinate + H2O + H(+)</text>
        <dbReference type="Rhea" id="RHEA:34171"/>
        <dbReference type="ChEBI" id="CHEBI:15361"/>
        <dbReference type="ChEBI" id="CHEBI:15377"/>
        <dbReference type="ChEBI" id="CHEBI:15378"/>
        <dbReference type="ChEBI" id="CHEBI:67139"/>
        <dbReference type="ChEBI" id="CHEBI:537519"/>
        <dbReference type="EC" id="4.3.3.7"/>
    </reaction>
</comment>
<proteinExistence type="inferred from homology"/>
<evidence type="ECO:0000256" key="12">
    <source>
        <dbReference type="HAMAP-Rule" id="MF_00418"/>
    </source>
</evidence>
<dbReference type="PRINTS" id="PR00146">
    <property type="entry name" value="DHPICSNTHASE"/>
</dbReference>
<dbReference type="SMART" id="SM01130">
    <property type="entry name" value="DHDPS"/>
    <property type="match status" value="1"/>
</dbReference>
<feature type="site" description="Part of a proton relay during catalysis" evidence="12">
    <location>
        <position position="114"/>
    </location>
</feature>
<feature type="site" description="Part of a proton relay during catalysis" evidence="12">
    <location>
        <position position="51"/>
    </location>
</feature>
<dbReference type="UniPathway" id="UPA00034">
    <property type="reaction ID" value="UER00017"/>
</dbReference>
<reference evidence="16 17" key="1">
    <citation type="submission" date="2012-08" db="EMBL/GenBank/DDBJ databases">
        <title>Whole genome shotgun sequence of Austwickia chelonae NBRC 105200.</title>
        <authorList>
            <person name="Yoshida I."/>
            <person name="Hosoyama A."/>
            <person name="Tsuchikane K."/>
            <person name="Katsumata H."/>
            <person name="Ando Y."/>
            <person name="Ohji S."/>
            <person name="Hamada M."/>
            <person name="Tamura T."/>
            <person name="Yamazoe A."/>
            <person name="Yamazaki S."/>
            <person name="Fujita N."/>
        </authorList>
    </citation>
    <scope>NUCLEOTIDE SEQUENCE [LARGE SCALE GENOMIC DNA]</scope>
    <source>
        <strain evidence="16 17">NBRC 105200</strain>
    </source>
</reference>
<dbReference type="Gene3D" id="3.20.20.70">
    <property type="entry name" value="Aldolase class I"/>
    <property type="match status" value="1"/>
</dbReference>
<dbReference type="PIRSF" id="PIRSF001365">
    <property type="entry name" value="DHDPS"/>
    <property type="match status" value="1"/>
</dbReference>
<evidence type="ECO:0000256" key="13">
    <source>
        <dbReference type="PIRNR" id="PIRNR001365"/>
    </source>
</evidence>
<evidence type="ECO:0000256" key="10">
    <source>
        <dbReference type="ARBA" id="ARBA00023270"/>
    </source>
</evidence>
<dbReference type="InterPro" id="IPR005263">
    <property type="entry name" value="DapA"/>
</dbReference>
<organism evidence="16 17">
    <name type="scientific">Austwickia chelonae NBRC 105200</name>
    <dbReference type="NCBI Taxonomy" id="1184607"/>
    <lineage>
        <taxon>Bacteria</taxon>
        <taxon>Bacillati</taxon>
        <taxon>Actinomycetota</taxon>
        <taxon>Actinomycetes</taxon>
        <taxon>Micrococcales</taxon>
        <taxon>Dermatophilaceae</taxon>
        <taxon>Austwickia</taxon>
    </lineage>
</organism>
<comment type="subcellular location">
    <subcellularLocation>
        <location evidence="12">Cytoplasm</location>
    </subcellularLocation>
</comment>
<evidence type="ECO:0000313" key="16">
    <source>
        <dbReference type="EMBL" id="GAB79234.1"/>
    </source>
</evidence>
<dbReference type="RefSeq" id="WP_006503991.1">
    <property type="nucleotide sequence ID" value="NZ_BAGZ01000022.1"/>
</dbReference>
<feature type="active site" description="Proton donor/acceptor" evidence="12 14">
    <location>
        <position position="140"/>
    </location>
</feature>
<accession>K6VR55</accession>
<sequence>MTHTPARPFGSVLTAMVTPMHPDGSLDLEGARALVDHLLATGHDGIVVNGTTGESATLSDEESVQMMELVVDQVNGRAQVVAGVGSNDTRHVLEMTERAQNAGVDGLLLVSPYYNKPTQRGLVAHCRAVADASRLPVMLYDIPGRTGIPFTSETLRELASHPQIVAVKDAKGDQWAATELMEQTGLAWYSGSDEDNLAYLALGAAGVVSVVGHVAGGRYRALVEAVDGGDLAGARRIHRELVPAVNAIMRTSQGAIMAKAALVELGVIEHAAVRMPLVESSEAELTVLREGLAASGLLAAVES</sequence>
<keyword evidence="10 12" id="KW-0704">Schiff base</keyword>
<dbReference type="GO" id="GO:0008840">
    <property type="term" value="F:4-hydroxy-tetrahydrodipicolinate synthase activity"/>
    <property type="evidence" value="ECO:0007669"/>
    <property type="project" value="UniProtKB-UniRule"/>
</dbReference>
<dbReference type="EC" id="4.3.3.7" evidence="4 12"/>
<dbReference type="EMBL" id="BAGZ01000022">
    <property type="protein sequence ID" value="GAB79234.1"/>
    <property type="molecule type" value="Genomic_DNA"/>
</dbReference>
<feature type="active site" description="Schiff-base intermediate with substrate" evidence="12 14">
    <location>
        <position position="168"/>
    </location>
</feature>
<dbReference type="Pfam" id="PF00701">
    <property type="entry name" value="DHDPS"/>
    <property type="match status" value="1"/>
</dbReference>
<keyword evidence="17" id="KW-1185">Reference proteome</keyword>
<keyword evidence="6 12" id="KW-0028">Amino-acid biosynthesis</keyword>
<dbReference type="NCBIfam" id="TIGR00674">
    <property type="entry name" value="dapA"/>
    <property type="match status" value="1"/>
</dbReference>
<dbReference type="eggNOG" id="COG0329">
    <property type="taxonomic scope" value="Bacteria"/>
</dbReference>
<dbReference type="PROSITE" id="PS00666">
    <property type="entry name" value="DHDPS_2"/>
    <property type="match status" value="1"/>
</dbReference>
<dbReference type="PROSITE" id="PS00665">
    <property type="entry name" value="DHDPS_1"/>
    <property type="match status" value="1"/>
</dbReference>
<evidence type="ECO:0000256" key="6">
    <source>
        <dbReference type="ARBA" id="ARBA00022605"/>
    </source>
</evidence>
<comment type="caution">
    <text evidence="16">The sequence shown here is derived from an EMBL/GenBank/DDBJ whole genome shotgun (WGS) entry which is preliminary data.</text>
</comment>
<name>K6VR55_9MICO</name>
<feature type="binding site" evidence="12 15">
    <location>
        <position position="208"/>
    </location>
    <ligand>
        <name>pyruvate</name>
        <dbReference type="ChEBI" id="CHEBI:15361"/>
    </ligand>
</feature>
<dbReference type="SUPFAM" id="SSF51569">
    <property type="entry name" value="Aldolase"/>
    <property type="match status" value="1"/>
</dbReference>
<dbReference type="InterPro" id="IPR020625">
    <property type="entry name" value="Schiff_base-form_aldolases_AS"/>
</dbReference>
<dbReference type="InterPro" id="IPR020624">
    <property type="entry name" value="Schiff_base-form_aldolases_CS"/>
</dbReference>
<keyword evidence="9 12" id="KW-0456">Lyase</keyword>
<evidence type="ECO:0000256" key="9">
    <source>
        <dbReference type="ARBA" id="ARBA00023239"/>
    </source>
</evidence>
<dbReference type="GO" id="GO:0009089">
    <property type="term" value="P:lysine biosynthetic process via diaminopimelate"/>
    <property type="evidence" value="ECO:0007669"/>
    <property type="project" value="UniProtKB-UniRule"/>
</dbReference>